<evidence type="ECO:0000313" key="3">
    <source>
        <dbReference type="EMBL" id="SEI61238.1"/>
    </source>
</evidence>
<dbReference type="GO" id="GO:0046872">
    <property type="term" value="F:metal ion binding"/>
    <property type="evidence" value="ECO:0007669"/>
    <property type="project" value="UniProtKB-KW"/>
</dbReference>
<dbReference type="InterPro" id="IPR036704">
    <property type="entry name" value="RraA/RraA-like_sf"/>
</dbReference>
<dbReference type="STRING" id="408657.SAMN04487995_1653"/>
<feature type="binding site" evidence="1">
    <location>
        <begin position="154"/>
        <end position="157"/>
    </location>
    <ligand>
        <name>substrate</name>
    </ligand>
</feature>
<evidence type="ECO:0000256" key="2">
    <source>
        <dbReference type="SAM" id="SignalP"/>
    </source>
</evidence>
<dbReference type="RefSeq" id="WP_090334433.1">
    <property type="nucleotide sequence ID" value="NZ_FNXY01000002.1"/>
</dbReference>
<dbReference type="AlphaFoldDB" id="A0A1H6RZ40"/>
<accession>A0A1H6RZ40</accession>
<dbReference type="Pfam" id="PF03737">
    <property type="entry name" value="RraA-like"/>
    <property type="match status" value="1"/>
</dbReference>
<evidence type="ECO:0000313" key="4">
    <source>
        <dbReference type="Proteomes" id="UP000199532"/>
    </source>
</evidence>
<proteinExistence type="predicted"/>
<comment type="cofactor">
    <cofactor evidence="1">
        <name>Mg(2+)</name>
        <dbReference type="ChEBI" id="CHEBI:18420"/>
    </cofactor>
</comment>
<keyword evidence="2" id="KW-0732">Signal</keyword>
<sequence length="309" mass="34760">MKFKYIVAAALLFSLSFSGQSQAQTISKEELIFLTSEWKGERFPDGRPKVSDDLIRRVKEIAIEEAWVVLQNEGYNCQFDGNWKMIHQDVPVAGRALTAQFMPSRPDVEKSIKERGAKNGRIGNTNSWPIDQLSKGDVYVADGFGKIAQGTLIGDNLGNSIFAKTGNGVIFDASSRDLEGLSKIEGFNAFVREWDPSYLKDVVLTGLNTPIRIGRAIVLPGDLVLAKREGVIFIPAHLAEKVVITAEFIALRDKFGILMLKEGKYTPGQIDSQWSDKLKEDFLKWLDKNPKEIPMKRSDLDEYMKKRTW</sequence>
<protein>
    <submittedName>
        <fullName evidence="3">Regulator of RNase E activity RraA</fullName>
    </submittedName>
</protein>
<dbReference type="InterPro" id="IPR005493">
    <property type="entry name" value="RraA/RraA-like"/>
</dbReference>
<feature type="binding site" evidence="1">
    <location>
        <position position="177"/>
    </location>
    <ligand>
        <name>Mg(2+)</name>
        <dbReference type="ChEBI" id="CHEBI:18420"/>
    </ligand>
</feature>
<dbReference type="Gene3D" id="3.50.30.40">
    <property type="entry name" value="Ribonuclease E inhibitor RraA/RraA-like"/>
    <property type="match status" value="1"/>
</dbReference>
<gene>
    <name evidence="3" type="ORF">SAMN04487995_1653</name>
</gene>
<dbReference type="SUPFAM" id="SSF89562">
    <property type="entry name" value="RraA-like"/>
    <property type="match status" value="1"/>
</dbReference>
<keyword evidence="1" id="KW-0460">Magnesium</keyword>
<dbReference type="OrthoDB" id="108647at2"/>
<feature type="signal peptide" evidence="2">
    <location>
        <begin position="1"/>
        <end position="23"/>
    </location>
</feature>
<feature type="binding site" evidence="1">
    <location>
        <position position="176"/>
    </location>
    <ligand>
        <name>substrate</name>
    </ligand>
</feature>
<name>A0A1H6RZ40_9BACT</name>
<reference evidence="3 4" key="1">
    <citation type="submission" date="2016-10" db="EMBL/GenBank/DDBJ databases">
        <authorList>
            <person name="de Groot N.N."/>
        </authorList>
    </citation>
    <scope>NUCLEOTIDE SEQUENCE [LARGE SCALE GENOMIC DNA]</scope>
    <source>
        <strain evidence="3 4">DSM 19938</strain>
    </source>
</reference>
<keyword evidence="4" id="KW-1185">Reference proteome</keyword>
<dbReference type="Proteomes" id="UP000199532">
    <property type="component" value="Unassembled WGS sequence"/>
</dbReference>
<organism evidence="3 4">
    <name type="scientific">Dyadobacter koreensis</name>
    <dbReference type="NCBI Taxonomy" id="408657"/>
    <lineage>
        <taxon>Bacteria</taxon>
        <taxon>Pseudomonadati</taxon>
        <taxon>Bacteroidota</taxon>
        <taxon>Cytophagia</taxon>
        <taxon>Cytophagales</taxon>
        <taxon>Spirosomataceae</taxon>
        <taxon>Dyadobacter</taxon>
    </lineage>
</organism>
<dbReference type="EMBL" id="FNXY01000002">
    <property type="protein sequence ID" value="SEI61238.1"/>
    <property type="molecule type" value="Genomic_DNA"/>
</dbReference>
<evidence type="ECO:0000256" key="1">
    <source>
        <dbReference type="PIRSR" id="PIRSR605493-1"/>
    </source>
</evidence>
<keyword evidence="1" id="KW-0479">Metal-binding</keyword>
<feature type="chain" id="PRO_5011737345" evidence="2">
    <location>
        <begin position="24"/>
        <end position="309"/>
    </location>
</feature>